<keyword evidence="3" id="KW-0547">Nucleotide-binding</keyword>
<keyword evidence="5" id="KW-0808">Transferase</keyword>
<dbReference type="Gene3D" id="3.30.200.20">
    <property type="entry name" value="Phosphorylase Kinase, domain 1"/>
    <property type="match status" value="1"/>
</dbReference>
<evidence type="ECO:0000313" key="6">
    <source>
        <dbReference type="Proteomes" id="UP000064137"/>
    </source>
</evidence>
<dbReference type="InterPro" id="IPR032675">
    <property type="entry name" value="LRR_dom_sf"/>
</dbReference>
<dbReference type="InterPro" id="IPR000719">
    <property type="entry name" value="Prot_kinase_dom"/>
</dbReference>
<dbReference type="Gene3D" id="1.10.510.10">
    <property type="entry name" value="Transferase(Phosphotransferase) domain 1"/>
    <property type="match status" value="1"/>
</dbReference>
<dbReference type="PROSITE" id="PS51450">
    <property type="entry name" value="LRR"/>
    <property type="match status" value="1"/>
</dbReference>
<evidence type="ECO:0000256" key="2">
    <source>
        <dbReference type="ARBA" id="ARBA00022737"/>
    </source>
</evidence>
<evidence type="ECO:0000256" key="3">
    <source>
        <dbReference type="PROSITE-ProRule" id="PRU10141"/>
    </source>
</evidence>
<dbReference type="InterPro" id="IPR001611">
    <property type="entry name" value="Leu-rich_rpt"/>
</dbReference>
<dbReference type="Proteomes" id="UP000064137">
    <property type="component" value="Chromosome"/>
</dbReference>
<dbReference type="SMART" id="SM00364">
    <property type="entry name" value="LRR_BAC"/>
    <property type="match status" value="4"/>
</dbReference>
<keyword evidence="1" id="KW-0433">Leucine-rich repeat</keyword>
<dbReference type="SUPFAM" id="SSF56112">
    <property type="entry name" value="Protein kinase-like (PK-like)"/>
    <property type="match status" value="1"/>
</dbReference>
<keyword evidence="2" id="KW-0677">Repeat</keyword>
<dbReference type="AlphaFoldDB" id="A0A0U4NYJ7"/>
<dbReference type="GO" id="GO:0004672">
    <property type="term" value="F:protein kinase activity"/>
    <property type="evidence" value="ECO:0007669"/>
    <property type="project" value="InterPro"/>
</dbReference>
<keyword evidence="5" id="KW-0418">Kinase</keyword>
<organism evidence="5 6">
    <name type="scientific">Pseudomonas oryzihabitans</name>
    <dbReference type="NCBI Taxonomy" id="47885"/>
    <lineage>
        <taxon>Bacteria</taxon>
        <taxon>Pseudomonadati</taxon>
        <taxon>Pseudomonadota</taxon>
        <taxon>Gammaproteobacteria</taxon>
        <taxon>Pseudomonadales</taxon>
        <taxon>Pseudomonadaceae</taxon>
        <taxon>Pseudomonas</taxon>
    </lineage>
</organism>
<dbReference type="GO" id="GO:0005737">
    <property type="term" value="C:cytoplasm"/>
    <property type="evidence" value="ECO:0007669"/>
    <property type="project" value="TreeGrafter"/>
</dbReference>
<dbReference type="InterPro" id="IPR003591">
    <property type="entry name" value="Leu-rich_rpt_typical-subtyp"/>
</dbReference>
<dbReference type="InterPro" id="IPR001245">
    <property type="entry name" value="Ser-Thr/Tyr_kinase_cat_dom"/>
</dbReference>
<dbReference type="Pfam" id="PF00560">
    <property type="entry name" value="LRR_1"/>
    <property type="match status" value="1"/>
</dbReference>
<dbReference type="GO" id="GO:0005524">
    <property type="term" value="F:ATP binding"/>
    <property type="evidence" value="ECO:0007669"/>
    <property type="project" value="UniProtKB-UniRule"/>
</dbReference>
<sequence>MTDTLARLRAGELAGATRLTLRADLTEFPEEIYALADSLEILDLSGNRLTHLPADLGRLHRLRILFCSGNPFTELPEVLGTLPNLEMIGFKACELEQVSAAALPPRLRWLILTDNRIATLPTALGERPALQKLMLAGNQLEALPASMAELHQLELLRLSANRFAALPPAILELPRLTWLAYGDNPLGAAREQAVRAQAAQQQRIAWRDLRLGERLGEGASGIIHQACWQSPEGPREVAVKLFKGSMTSDGTPESESAASLSAGTHPWLIGALGDLADHPEQRSGLVLELVEPAFGNLAGPPSFTTCSRDVYPEDTRFTAAAVREMAGGMASALAHLHGHGLVHGDFYAHNILWDGGARCLLGDFGGASLLPDDTAQAARLQRFESRAFGILLDEWLARCSEPVDPALAALAEECQQSTLDARPLLADVARRLQGRADT</sequence>
<dbReference type="PROSITE" id="PS50011">
    <property type="entry name" value="PROTEIN_KINASE_DOM"/>
    <property type="match status" value="1"/>
</dbReference>
<dbReference type="Gene3D" id="3.80.10.10">
    <property type="entry name" value="Ribonuclease Inhibitor"/>
    <property type="match status" value="2"/>
</dbReference>
<dbReference type="InterPro" id="IPR050216">
    <property type="entry name" value="LRR_domain-containing"/>
</dbReference>
<accession>A0A0U4NYJ7</accession>
<dbReference type="InterPro" id="IPR017441">
    <property type="entry name" value="Protein_kinase_ATP_BS"/>
</dbReference>
<dbReference type="SMART" id="SM00369">
    <property type="entry name" value="LRR_TYP"/>
    <property type="match status" value="5"/>
</dbReference>
<protein>
    <submittedName>
        <fullName evidence="5">Protein kinase</fullName>
    </submittedName>
</protein>
<feature type="domain" description="Protein kinase" evidence="4">
    <location>
        <begin position="209"/>
        <end position="438"/>
    </location>
</feature>
<evidence type="ECO:0000313" key="5">
    <source>
        <dbReference type="EMBL" id="ALZ83713.1"/>
    </source>
</evidence>
<dbReference type="PROSITE" id="PS00107">
    <property type="entry name" value="PROTEIN_KINASE_ATP"/>
    <property type="match status" value="1"/>
</dbReference>
<dbReference type="Pfam" id="PF13855">
    <property type="entry name" value="LRR_8"/>
    <property type="match status" value="1"/>
</dbReference>
<gene>
    <name evidence="5" type="ORF">APT59_05635</name>
</gene>
<dbReference type="RefSeq" id="WP_059313962.1">
    <property type="nucleotide sequence ID" value="NZ_CP013987.1"/>
</dbReference>
<evidence type="ECO:0000256" key="1">
    <source>
        <dbReference type="ARBA" id="ARBA00022614"/>
    </source>
</evidence>
<proteinExistence type="predicted"/>
<keyword evidence="3" id="KW-0067">ATP-binding</keyword>
<dbReference type="InterPro" id="IPR011009">
    <property type="entry name" value="Kinase-like_dom_sf"/>
</dbReference>
<dbReference type="SUPFAM" id="SSF52058">
    <property type="entry name" value="L domain-like"/>
    <property type="match status" value="1"/>
</dbReference>
<name>A0A0U4NYJ7_9PSED</name>
<feature type="binding site" evidence="3">
    <location>
        <position position="240"/>
    </location>
    <ligand>
        <name>ATP</name>
        <dbReference type="ChEBI" id="CHEBI:30616"/>
    </ligand>
</feature>
<dbReference type="PANTHER" id="PTHR48051">
    <property type="match status" value="1"/>
</dbReference>
<dbReference type="PANTHER" id="PTHR48051:SF1">
    <property type="entry name" value="RAS SUPPRESSOR PROTEIN 1"/>
    <property type="match status" value="1"/>
</dbReference>
<dbReference type="Pfam" id="PF07714">
    <property type="entry name" value="PK_Tyr_Ser-Thr"/>
    <property type="match status" value="1"/>
</dbReference>
<dbReference type="KEGG" id="por:APT59_05635"/>
<evidence type="ECO:0000259" key="4">
    <source>
        <dbReference type="PROSITE" id="PS50011"/>
    </source>
</evidence>
<dbReference type="EMBL" id="CP013987">
    <property type="protein sequence ID" value="ALZ83713.1"/>
    <property type="molecule type" value="Genomic_DNA"/>
</dbReference>
<dbReference type="OrthoDB" id="8532199at2"/>
<reference evidence="5 6" key="1">
    <citation type="submission" date="2016-01" db="EMBL/GenBank/DDBJ databases">
        <title>Annotation of Pseudomonas oryzihabitans USDA-ARS-USMARC-56511.</title>
        <authorList>
            <person name="Harhay G.P."/>
            <person name="Harhay D.M."/>
            <person name="Smith T.P.L."/>
            <person name="Bono J.L."/>
            <person name="Heaton M.P."/>
            <person name="Clawson M.L."/>
            <person name="Chitko-Mckown C.G."/>
            <person name="Capik S.F."/>
            <person name="DeDonder K.D."/>
            <person name="Apley M.D."/>
            <person name="Lubbers B.V."/>
            <person name="White B.J."/>
            <person name="Larson R.L."/>
        </authorList>
    </citation>
    <scope>NUCLEOTIDE SEQUENCE [LARGE SCALE GENOMIC DNA]</scope>
    <source>
        <strain evidence="5 6">USDA-ARS-USMARC-56511</strain>
    </source>
</reference>